<proteinExistence type="inferred from homology"/>
<evidence type="ECO:0000256" key="1">
    <source>
        <dbReference type="ARBA" id="ARBA00008791"/>
    </source>
</evidence>
<evidence type="ECO:0000259" key="2">
    <source>
        <dbReference type="Pfam" id="PF00582"/>
    </source>
</evidence>
<dbReference type="SUPFAM" id="SSF52402">
    <property type="entry name" value="Adenine nucleotide alpha hydrolases-like"/>
    <property type="match status" value="1"/>
</dbReference>
<feature type="domain" description="UspA" evidence="2">
    <location>
        <begin position="1"/>
        <end position="139"/>
    </location>
</feature>
<dbReference type="PANTHER" id="PTHR46268">
    <property type="entry name" value="STRESS RESPONSE PROTEIN NHAX"/>
    <property type="match status" value="1"/>
</dbReference>
<comment type="caution">
    <text evidence="3">The sequence shown here is derived from an EMBL/GenBank/DDBJ whole genome shotgun (WGS) entry which is preliminary data.</text>
</comment>
<comment type="similarity">
    <text evidence="1">Belongs to the universal stress protein A family.</text>
</comment>
<reference evidence="3 4" key="1">
    <citation type="submission" date="2017-10" db="EMBL/GenBank/DDBJ databases">
        <title>Bacillus sp. nov., a halophilic bacterium isolated from a Yangshapao Lake.</title>
        <authorList>
            <person name="Wang H."/>
        </authorList>
    </citation>
    <scope>NUCLEOTIDE SEQUENCE [LARGE SCALE GENOMIC DNA]</scope>
    <source>
        <strain evidence="3 4">YSP-3</strain>
    </source>
</reference>
<dbReference type="Gene3D" id="3.40.50.620">
    <property type="entry name" value="HUPs"/>
    <property type="match status" value="1"/>
</dbReference>
<evidence type="ECO:0000313" key="3">
    <source>
        <dbReference type="EMBL" id="PYZ98993.1"/>
    </source>
</evidence>
<dbReference type="Pfam" id="PF00582">
    <property type="entry name" value="Usp"/>
    <property type="match status" value="1"/>
</dbReference>
<dbReference type="AlphaFoldDB" id="A0A2W0HAV2"/>
<sequence>MFNRILLAVDGSDHSDRAADKAIGLAKLSDDASVELLYVVDAKQSKSDVMKYGDADTATFKRKEMLKKYEAKLFNKGIDSETTVLFGSPAETIIKHANEGDYDCLVMGSRGRNEFQTFVLGGVSHKVMKHVKAPVMLVK</sequence>
<gene>
    <name evidence="3" type="ORF">CR205_10635</name>
</gene>
<dbReference type="Proteomes" id="UP000248066">
    <property type="component" value="Unassembled WGS sequence"/>
</dbReference>
<dbReference type="PANTHER" id="PTHR46268:SF6">
    <property type="entry name" value="UNIVERSAL STRESS PROTEIN UP12"/>
    <property type="match status" value="1"/>
</dbReference>
<dbReference type="PRINTS" id="PR01438">
    <property type="entry name" value="UNVRSLSTRESS"/>
</dbReference>
<dbReference type="InterPro" id="IPR014729">
    <property type="entry name" value="Rossmann-like_a/b/a_fold"/>
</dbReference>
<evidence type="ECO:0000313" key="4">
    <source>
        <dbReference type="Proteomes" id="UP000248066"/>
    </source>
</evidence>
<dbReference type="CDD" id="cd00293">
    <property type="entry name" value="USP-like"/>
    <property type="match status" value="1"/>
</dbReference>
<accession>A0A2W0HAV2</accession>
<dbReference type="OrthoDB" id="9777884at2"/>
<dbReference type="InterPro" id="IPR006015">
    <property type="entry name" value="Universal_stress_UspA"/>
</dbReference>
<organism evidence="3 4">
    <name type="scientific">Alteribacter lacisalsi</name>
    <dbReference type="NCBI Taxonomy" id="2045244"/>
    <lineage>
        <taxon>Bacteria</taxon>
        <taxon>Bacillati</taxon>
        <taxon>Bacillota</taxon>
        <taxon>Bacilli</taxon>
        <taxon>Bacillales</taxon>
        <taxon>Bacillaceae</taxon>
        <taxon>Alteribacter</taxon>
    </lineage>
</organism>
<protein>
    <submittedName>
        <fullName evidence="3">Universal stress protein</fullName>
    </submittedName>
</protein>
<keyword evidence="4" id="KW-1185">Reference proteome</keyword>
<dbReference type="EMBL" id="PDOF01000001">
    <property type="protein sequence ID" value="PYZ98993.1"/>
    <property type="molecule type" value="Genomic_DNA"/>
</dbReference>
<dbReference type="RefSeq" id="WP_110519353.1">
    <property type="nucleotide sequence ID" value="NZ_PDOF01000001.1"/>
</dbReference>
<dbReference type="InterPro" id="IPR006016">
    <property type="entry name" value="UspA"/>
</dbReference>
<name>A0A2W0HAV2_9BACI</name>